<dbReference type="GO" id="GO:0003723">
    <property type="term" value="F:RNA binding"/>
    <property type="evidence" value="ECO:0007669"/>
    <property type="project" value="InterPro"/>
</dbReference>
<feature type="domain" description="Pseudouridine synthase II N-terminal" evidence="4">
    <location>
        <begin position="24"/>
        <end position="179"/>
    </location>
</feature>
<dbReference type="InterPro" id="IPR002501">
    <property type="entry name" value="PsdUridine_synth_N"/>
</dbReference>
<dbReference type="PANTHER" id="PTHR13767">
    <property type="entry name" value="TRNA-PSEUDOURIDINE SYNTHASE"/>
    <property type="match status" value="1"/>
</dbReference>
<dbReference type="PANTHER" id="PTHR13767:SF2">
    <property type="entry name" value="PSEUDOURIDYLATE SYNTHASE TRUB1"/>
    <property type="match status" value="1"/>
</dbReference>
<keyword evidence="3" id="KW-0413">Isomerase</keyword>
<protein>
    <recommendedName>
        <fullName evidence="1">tRNA pseudouridine(55) synthase</fullName>
        <ecNumber evidence="1">5.4.99.25</ecNumber>
    </recommendedName>
</protein>
<dbReference type="HAMAP" id="MF_01080">
    <property type="entry name" value="TruB_bact"/>
    <property type="match status" value="1"/>
</dbReference>
<evidence type="ECO:0000313" key="6">
    <source>
        <dbReference type="EMBL" id="CAB4693966.1"/>
    </source>
</evidence>
<evidence type="ECO:0000259" key="5">
    <source>
        <dbReference type="Pfam" id="PF16198"/>
    </source>
</evidence>
<keyword evidence="2" id="KW-0819">tRNA processing</keyword>
<dbReference type="Gene3D" id="2.30.130.10">
    <property type="entry name" value="PUA domain"/>
    <property type="match status" value="1"/>
</dbReference>
<name>A0A6J6P5F3_9ZZZZ</name>
<reference evidence="6" key="1">
    <citation type="submission" date="2020-05" db="EMBL/GenBank/DDBJ databases">
        <authorList>
            <person name="Chiriac C."/>
            <person name="Salcher M."/>
            <person name="Ghai R."/>
            <person name="Kavagutti S V."/>
        </authorList>
    </citation>
    <scope>NUCLEOTIDE SEQUENCE</scope>
</reference>
<dbReference type="GO" id="GO:0160148">
    <property type="term" value="F:tRNA pseudouridine(55) synthase activity"/>
    <property type="evidence" value="ECO:0007669"/>
    <property type="project" value="UniProtKB-EC"/>
</dbReference>
<dbReference type="CDD" id="cd02573">
    <property type="entry name" value="PseudoU_synth_EcTruB"/>
    <property type="match status" value="1"/>
</dbReference>
<dbReference type="InterPro" id="IPR014780">
    <property type="entry name" value="tRNA_psdUridine_synth_TruB"/>
</dbReference>
<evidence type="ECO:0000256" key="2">
    <source>
        <dbReference type="ARBA" id="ARBA00022694"/>
    </source>
</evidence>
<evidence type="ECO:0000259" key="4">
    <source>
        <dbReference type="Pfam" id="PF01509"/>
    </source>
</evidence>
<proteinExistence type="inferred from homology"/>
<dbReference type="GO" id="GO:1990481">
    <property type="term" value="P:mRNA pseudouridine synthesis"/>
    <property type="evidence" value="ECO:0007669"/>
    <property type="project" value="TreeGrafter"/>
</dbReference>
<evidence type="ECO:0000256" key="3">
    <source>
        <dbReference type="ARBA" id="ARBA00023235"/>
    </source>
</evidence>
<dbReference type="Gene3D" id="3.30.2350.10">
    <property type="entry name" value="Pseudouridine synthase"/>
    <property type="match status" value="1"/>
</dbReference>
<gene>
    <name evidence="6" type="ORF">UFOPK2360_01291</name>
</gene>
<dbReference type="EC" id="5.4.99.25" evidence="1"/>
<dbReference type="SUPFAM" id="SSF55120">
    <property type="entry name" value="Pseudouridine synthase"/>
    <property type="match status" value="1"/>
</dbReference>
<dbReference type="Pfam" id="PF01509">
    <property type="entry name" value="TruB_N"/>
    <property type="match status" value="1"/>
</dbReference>
<dbReference type="EMBL" id="CAEZXH010000112">
    <property type="protein sequence ID" value="CAB4693966.1"/>
    <property type="molecule type" value="Genomic_DNA"/>
</dbReference>
<dbReference type="GO" id="GO:0006400">
    <property type="term" value="P:tRNA modification"/>
    <property type="evidence" value="ECO:0007669"/>
    <property type="project" value="TreeGrafter"/>
</dbReference>
<dbReference type="AlphaFoldDB" id="A0A6J6P5F3"/>
<accession>A0A6J6P5F3</accession>
<dbReference type="InterPro" id="IPR036974">
    <property type="entry name" value="PUA_sf"/>
</dbReference>
<dbReference type="InterPro" id="IPR020103">
    <property type="entry name" value="PsdUridine_synth_cat_dom_sf"/>
</dbReference>
<feature type="domain" description="tRNA pseudouridylate synthase B C-terminal" evidence="5">
    <location>
        <begin position="180"/>
        <end position="220"/>
    </location>
</feature>
<dbReference type="Pfam" id="PF16198">
    <property type="entry name" value="TruB_C_2"/>
    <property type="match status" value="1"/>
</dbReference>
<dbReference type="NCBIfam" id="TIGR00431">
    <property type="entry name" value="TruB"/>
    <property type="match status" value="1"/>
</dbReference>
<sequence>MRSGFLVIDKDQDFTSHDVVALARKSLKEKRIGHAGTLDPMATGVLVLGVGHATRLLSFITDGSKTYLAKIRLGSATNTDDAQGEIISVAQPEKIATITDLQITDELAKRTGDILQRPSSVSAIKVDGVRSYKRVRDGEAVELEARPVHISSQKILKISRADDFVDVEIEVTCSAGTYIRAIARDLGDVLNVGGHLTQLRRTHVGTFTIDNSITSTELKNGKEPKVMQLVDAVRSLFRVREINDDEEIAIFHGRAINENSENVNSDRHAAINSVGEVIAILEPRDGRLHPSIVFPRDAAK</sequence>
<dbReference type="InterPro" id="IPR032819">
    <property type="entry name" value="TruB_C"/>
</dbReference>
<organism evidence="6">
    <name type="scientific">freshwater metagenome</name>
    <dbReference type="NCBI Taxonomy" id="449393"/>
    <lineage>
        <taxon>unclassified sequences</taxon>
        <taxon>metagenomes</taxon>
        <taxon>ecological metagenomes</taxon>
    </lineage>
</organism>
<evidence type="ECO:0000256" key="1">
    <source>
        <dbReference type="ARBA" id="ARBA00012787"/>
    </source>
</evidence>